<gene>
    <name evidence="1" type="ORF">HYH02_010046</name>
</gene>
<dbReference type="OrthoDB" id="530610at2759"/>
<sequence>MPRFELSDRNLIDLSSAAHLALGAHALAAPDNFMDVNFGPKLTHPGRVLAPPELTRWTGATLVTLGAMGLAARNGLTPEGKRRWFQTGGVATAACAALSAADTLRGRKRKSVGWSHAGTFAVIAALKLWRGFKRNNTRVKADL</sequence>
<dbReference type="EMBL" id="JAEHOD010000036">
    <property type="protein sequence ID" value="KAG2441202.1"/>
    <property type="molecule type" value="Genomic_DNA"/>
</dbReference>
<evidence type="ECO:0000313" key="1">
    <source>
        <dbReference type="EMBL" id="KAG2441202.1"/>
    </source>
</evidence>
<dbReference type="AlphaFoldDB" id="A0A835T966"/>
<reference evidence="1" key="1">
    <citation type="journal article" date="2020" name="bioRxiv">
        <title>Comparative genomics of Chlamydomonas.</title>
        <authorList>
            <person name="Craig R.J."/>
            <person name="Hasan A.R."/>
            <person name="Ness R.W."/>
            <person name="Keightley P.D."/>
        </authorList>
    </citation>
    <scope>NUCLEOTIDE SEQUENCE</scope>
    <source>
        <strain evidence="1">CCAP 11/173</strain>
    </source>
</reference>
<dbReference type="Proteomes" id="UP000613740">
    <property type="component" value="Unassembled WGS sequence"/>
</dbReference>
<name>A0A835T966_9CHLO</name>
<keyword evidence="2" id="KW-1185">Reference proteome</keyword>
<evidence type="ECO:0000313" key="2">
    <source>
        <dbReference type="Proteomes" id="UP000613740"/>
    </source>
</evidence>
<comment type="caution">
    <text evidence="1">The sequence shown here is derived from an EMBL/GenBank/DDBJ whole genome shotgun (WGS) entry which is preliminary data.</text>
</comment>
<accession>A0A835T966</accession>
<organism evidence="1 2">
    <name type="scientific">Chlamydomonas schloesseri</name>
    <dbReference type="NCBI Taxonomy" id="2026947"/>
    <lineage>
        <taxon>Eukaryota</taxon>
        <taxon>Viridiplantae</taxon>
        <taxon>Chlorophyta</taxon>
        <taxon>core chlorophytes</taxon>
        <taxon>Chlorophyceae</taxon>
        <taxon>CS clade</taxon>
        <taxon>Chlamydomonadales</taxon>
        <taxon>Chlamydomonadaceae</taxon>
        <taxon>Chlamydomonas</taxon>
    </lineage>
</organism>
<proteinExistence type="predicted"/>
<protein>
    <submittedName>
        <fullName evidence="1">Uncharacterized protein</fullName>
    </submittedName>
</protein>